<dbReference type="RefSeq" id="WP_377479430.1">
    <property type="nucleotide sequence ID" value="NZ_JBHUOX010000001.1"/>
</dbReference>
<evidence type="ECO:0000313" key="10">
    <source>
        <dbReference type="Proteomes" id="UP001597641"/>
    </source>
</evidence>
<evidence type="ECO:0000256" key="3">
    <source>
        <dbReference type="ARBA" id="ARBA00022723"/>
    </source>
</evidence>
<dbReference type="SUPFAM" id="SSF46626">
    <property type="entry name" value="Cytochrome c"/>
    <property type="match status" value="1"/>
</dbReference>
<keyword evidence="10" id="KW-1185">Reference proteome</keyword>
<gene>
    <name evidence="9" type="ORF">ACFS7Z_00840</name>
</gene>
<dbReference type="InterPro" id="IPR036909">
    <property type="entry name" value="Cyt_c-like_dom_sf"/>
</dbReference>
<dbReference type="InterPro" id="IPR002324">
    <property type="entry name" value="Cyt_c_ID"/>
</dbReference>
<sequence>MKKIWMVISCCTFMAACGSSETTEGEEYYNRDNIETAEETPVYSDANSEAEVSAATKQSEVDTSINEIGTDREPEVATAPATTTGAATANTSTDAAKTPAAKTTAAKPAAVQENYDKGKNLIATSDCLACHKVDQKLVGPAYQEVAAKYEFNDKNIDYLAGKIIEGGAGVWGQIPMSPHPDLSRDNAKEMAKYILSLKK</sequence>
<feature type="compositionally biased region" description="Low complexity" evidence="7">
    <location>
        <begin position="77"/>
        <end position="100"/>
    </location>
</feature>
<dbReference type="PROSITE" id="PS51257">
    <property type="entry name" value="PROKAR_LIPOPROTEIN"/>
    <property type="match status" value="1"/>
</dbReference>
<evidence type="ECO:0000313" key="9">
    <source>
        <dbReference type="EMBL" id="MFD2998890.1"/>
    </source>
</evidence>
<evidence type="ECO:0000259" key="8">
    <source>
        <dbReference type="PROSITE" id="PS51007"/>
    </source>
</evidence>
<dbReference type="PROSITE" id="PS51007">
    <property type="entry name" value="CYTC"/>
    <property type="match status" value="1"/>
</dbReference>
<comment type="caution">
    <text evidence="9">The sequence shown here is derived from an EMBL/GenBank/DDBJ whole genome shotgun (WGS) entry which is preliminary data.</text>
</comment>
<keyword evidence="4" id="KW-0249">Electron transport</keyword>
<dbReference type="Proteomes" id="UP001597641">
    <property type="component" value="Unassembled WGS sequence"/>
</dbReference>
<dbReference type="InterPro" id="IPR009056">
    <property type="entry name" value="Cyt_c-like_dom"/>
</dbReference>
<proteinExistence type="predicted"/>
<evidence type="ECO:0000256" key="5">
    <source>
        <dbReference type="ARBA" id="ARBA00023004"/>
    </source>
</evidence>
<dbReference type="Pfam" id="PF00034">
    <property type="entry name" value="Cytochrom_C"/>
    <property type="match status" value="1"/>
</dbReference>
<keyword evidence="5 6" id="KW-0408">Iron</keyword>
<dbReference type="EMBL" id="JBHUOX010000001">
    <property type="protein sequence ID" value="MFD2998890.1"/>
    <property type="molecule type" value="Genomic_DNA"/>
</dbReference>
<dbReference type="Gene3D" id="1.10.760.10">
    <property type="entry name" value="Cytochrome c-like domain"/>
    <property type="match status" value="1"/>
</dbReference>
<keyword evidence="3 6" id="KW-0479">Metal-binding</keyword>
<evidence type="ECO:0000256" key="4">
    <source>
        <dbReference type="ARBA" id="ARBA00022982"/>
    </source>
</evidence>
<reference evidence="10" key="1">
    <citation type="journal article" date="2019" name="Int. J. Syst. Evol. Microbiol.">
        <title>The Global Catalogue of Microorganisms (GCM) 10K type strain sequencing project: providing services to taxonomists for standard genome sequencing and annotation.</title>
        <authorList>
            <consortium name="The Broad Institute Genomics Platform"/>
            <consortium name="The Broad Institute Genome Sequencing Center for Infectious Disease"/>
            <person name="Wu L."/>
            <person name="Ma J."/>
        </authorList>
    </citation>
    <scope>NUCLEOTIDE SEQUENCE [LARGE SCALE GENOMIC DNA]</scope>
    <source>
        <strain evidence="10">KCTC 23984</strain>
    </source>
</reference>
<evidence type="ECO:0000256" key="6">
    <source>
        <dbReference type="PROSITE-ProRule" id="PRU00433"/>
    </source>
</evidence>
<keyword evidence="1" id="KW-0813">Transport</keyword>
<keyword evidence="2 6" id="KW-0349">Heme</keyword>
<dbReference type="PRINTS" id="PR00606">
    <property type="entry name" value="CYTCHROMECID"/>
</dbReference>
<organism evidence="9 10">
    <name type="scientific">Pontibacter toksunensis</name>
    <dbReference type="NCBI Taxonomy" id="1332631"/>
    <lineage>
        <taxon>Bacteria</taxon>
        <taxon>Pseudomonadati</taxon>
        <taxon>Bacteroidota</taxon>
        <taxon>Cytophagia</taxon>
        <taxon>Cytophagales</taxon>
        <taxon>Hymenobacteraceae</taxon>
        <taxon>Pontibacter</taxon>
    </lineage>
</organism>
<evidence type="ECO:0000256" key="1">
    <source>
        <dbReference type="ARBA" id="ARBA00022448"/>
    </source>
</evidence>
<protein>
    <submittedName>
        <fullName evidence="9">C-type cytochrome</fullName>
    </submittedName>
</protein>
<accession>A0ABW6BM23</accession>
<evidence type="ECO:0000256" key="7">
    <source>
        <dbReference type="SAM" id="MobiDB-lite"/>
    </source>
</evidence>
<evidence type="ECO:0000256" key="2">
    <source>
        <dbReference type="ARBA" id="ARBA00022617"/>
    </source>
</evidence>
<feature type="region of interest" description="Disordered" evidence="7">
    <location>
        <begin position="71"/>
        <end position="100"/>
    </location>
</feature>
<feature type="domain" description="Cytochrome c" evidence="8">
    <location>
        <begin position="113"/>
        <end position="198"/>
    </location>
</feature>
<name>A0ABW6BM23_9BACT</name>